<keyword evidence="2" id="KW-1185">Reference proteome</keyword>
<evidence type="ECO:0000313" key="2">
    <source>
        <dbReference type="Proteomes" id="UP000614982"/>
    </source>
</evidence>
<gene>
    <name evidence="1" type="ORF">PSCICP_28030</name>
</gene>
<comment type="caution">
    <text evidence="1">The sequence shown here is derived from an EMBL/GenBank/DDBJ whole genome shotgun (WGS) entry which is preliminary data.</text>
</comment>
<dbReference type="Proteomes" id="UP000614982">
    <property type="component" value="Unassembled WGS sequence"/>
</dbReference>
<name>A0ABQ1DP88_PSECI</name>
<reference evidence="1 2" key="1">
    <citation type="submission" date="2020-05" db="EMBL/GenBank/DDBJ databases">
        <title>Genetic diversity of Pseudomonas cichorii.</title>
        <authorList>
            <person name="Tani S."/>
            <person name="Yagi H."/>
            <person name="Hashimoto S."/>
            <person name="Iiyama K."/>
            <person name="Furuya N."/>
        </authorList>
    </citation>
    <scope>NUCLEOTIDE SEQUENCE [LARGE SCALE GENOMIC DNA]</scope>
    <source>
        <strain evidence="1 2">LMG 2162</strain>
    </source>
</reference>
<proteinExistence type="predicted"/>
<sequence>MGMLSARPIAAMAGLERNIRLINKALLRGVSRDGVYMKWLFLVGIGKEIKSVVQACPDAESGQMLLDFYWEPG</sequence>
<protein>
    <submittedName>
        <fullName evidence="1">Uncharacterized protein</fullName>
    </submittedName>
</protein>
<organism evidence="1 2">
    <name type="scientific">Pseudomonas cichorii</name>
    <dbReference type="NCBI Taxonomy" id="36746"/>
    <lineage>
        <taxon>Bacteria</taxon>
        <taxon>Pseudomonadati</taxon>
        <taxon>Pseudomonadota</taxon>
        <taxon>Gammaproteobacteria</taxon>
        <taxon>Pseudomonadales</taxon>
        <taxon>Pseudomonadaceae</taxon>
        <taxon>Pseudomonas</taxon>
    </lineage>
</organism>
<dbReference type="EMBL" id="BLWA01000007">
    <property type="protein sequence ID" value="GFM92831.1"/>
    <property type="molecule type" value="Genomic_DNA"/>
</dbReference>
<evidence type="ECO:0000313" key="1">
    <source>
        <dbReference type="EMBL" id="GFM92831.1"/>
    </source>
</evidence>
<accession>A0ABQ1DP88</accession>